<dbReference type="EMBL" id="QSWH01000002">
    <property type="protein sequence ID" value="RRR24207.1"/>
    <property type="molecule type" value="Genomic_DNA"/>
</dbReference>
<evidence type="ECO:0000313" key="3">
    <source>
        <dbReference type="EMBL" id="RRR24207.1"/>
    </source>
</evidence>
<name>A0A345YRB4_9MICO</name>
<evidence type="ECO:0000313" key="2">
    <source>
        <dbReference type="EMBL" id="AXK46466.1"/>
    </source>
</evidence>
<dbReference type="OrthoDB" id="4793097at2"/>
<gene>
    <name evidence="2" type="ORF">DWV08_13145</name>
    <name evidence="3" type="ORF">DXU92_04895</name>
</gene>
<evidence type="ECO:0000313" key="4">
    <source>
        <dbReference type="Proteomes" id="UP000254236"/>
    </source>
</evidence>
<organism evidence="3 5">
    <name type="scientific">Brachybacterium saurashtrense</name>
    <dbReference type="NCBI Taxonomy" id="556288"/>
    <lineage>
        <taxon>Bacteria</taxon>
        <taxon>Bacillati</taxon>
        <taxon>Actinomycetota</taxon>
        <taxon>Actinomycetes</taxon>
        <taxon>Micrococcales</taxon>
        <taxon>Dermabacteraceae</taxon>
        <taxon>Brachybacterium</taxon>
    </lineage>
</organism>
<sequence>MTTSTQRPATTASRVSPAKPSELRPRPRAGRGLGAAAAVLLLAGCGLIGGTPGGGDPEGELLPEGTTEVQLAVGESAQVSLGLGSQGVGDDWGVVSMTDDAVAEAEVVMDEEVIGTDEGGDAPGASMPYAVELTGVEAGTTTVRVLYCTRSEIAEDCDQSSGTLEPPVDPVEITVVVE</sequence>
<protein>
    <recommendedName>
        <fullName evidence="6">Proteinase inhibitor I42 chagasin domain-containing protein</fullName>
    </recommendedName>
</protein>
<dbReference type="Proteomes" id="UP000282185">
    <property type="component" value="Unassembled WGS sequence"/>
</dbReference>
<dbReference type="EMBL" id="CP031356">
    <property type="protein sequence ID" value="AXK46466.1"/>
    <property type="molecule type" value="Genomic_DNA"/>
</dbReference>
<dbReference type="AlphaFoldDB" id="A0A345YRB4"/>
<dbReference type="KEGG" id="bsau:DWV08_13145"/>
<feature type="compositionally biased region" description="Polar residues" evidence="1">
    <location>
        <begin position="1"/>
        <end position="14"/>
    </location>
</feature>
<evidence type="ECO:0000313" key="5">
    <source>
        <dbReference type="Proteomes" id="UP000282185"/>
    </source>
</evidence>
<keyword evidence="4" id="KW-1185">Reference proteome</keyword>
<accession>A0A345YRB4</accession>
<feature type="region of interest" description="Disordered" evidence="1">
    <location>
        <begin position="1"/>
        <end position="29"/>
    </location>
</feature>
<evidence type="ECO:0000256" key="1">
    <source>
        <dbReference type="SAM" id="MobiDB-lite"/>
    </source>
</evidence>
<evidence type="ECO:0008006" key="6">
    <source>
        <dbReference type="Google" id="ProtNLM"/>
    </source>
</evidence>
<dbReference type="RefSeq" id="WP_115414215.1">
    <property type="nucleotide sequence ID" value="NZ_CP031356.1"/>
</dbReference>
<dbReference type="Proteomes" id="UP000254236">
    <property type="component" value="Chromosome"/>
</dbReference>
<reference evidence="3 5" key="2">
    <citation type="submission" date="2018-08" db="EMBL/GenBank/DDBJ databases">
        <title>Brachybacterium saurashtrense DSM 23186.</title>
        <authorList>
            <person name="Li Y."/>
        </authorList>
    </citation>
    <scope>NUCLEOTIDE SEQUENCE [LARGE SCALE GENOMIC DNA]</scope>
    <source>
        <strain evidence="3 5">DSM 23186</strain>
    </source>
</reference>
<proteinExistence type="predicted"/>
<reference evidence="2 4" key="1">
    <citation type="submission" date="2018-07" db="EMBL/GenBank/DDBJ databases">
        <title>Brachybacterium saurashtrense DSM 23186 genome sequence.</title>
        <authorList>
            <person name="Guo L."/>
        </authorList>
    </citation>
    <scope>NUCLEOTIDE SEQUENCE [LARGE SCALE GENOMIC DNA]</scope>
    <source>
        <strain evidence="2 4">DSM 23186</strain>
    </source>
</reference>